<keyword evidence="10" id="KW-1185">Reference proteome</keyword>
<feature type="compositionally biased region" description="Basic and acidic residues" evidence="6">
    <location>
        <begin position="405"/>
        <end position="414"/>
    </location>
</feature>
<sequence length="490" mass="54833">MWAASCLASCCAACACNAFTTVVSGIGRRSARIAYCGLFALSLIVSWILREVAAPLMEQIPWINHFHKTPDREWFETDAVLRVSLGNFLFFTILAIMMVGVKNQKDPRDSLHHGGWMAKVVCWCLLVIFMFFLPNEIVSFYGNWLWLAGMLFMYLIVVLFSSFVVSKCVGLSFVKGVFRFVMQFGEDLLRLEYTECQWQKESISKFGSGLFLLVQVVLLLDFIHGWNDKWVGYDEQFWYAALFAVSFVCYVGTFAFSGLLFHWFTASGQDCGLNTFFIVMTLIFAFVFAVIALHPAMLVKLIHCKRDVIDATIVNGSVLPASVISLYCMYLCYSGLSSEPREYECNGLHRHSKAVSTSTLTIGLLTTVLSVVYSAVRAGSSTTLLSPPSSPRAGADKPLLPLDSKPSEQEEKEKAKPVTYSYTFFHIIFSLASMYSAMLLTGWSTSVGESGKLVDVGWPSVWVRILTGWATAGLYIWSLVAPILFPDREF</sequence>
<accession>A0A8X8DFI7</accession>
<feature type="region of interest" description="Disordered" evidence="6">
    <location>
        <begin position="381"/>
        <end position="414"/>
    </location>
</feature>
<comment type="subcellular location">
    <subcellularLocation>
        <location evidence="1">Membrane</location>
        <topology evidence="1">Multi-pass membrane protein</topology>
    </subcellularLocation>
</comment>
<keyword evidence="4 7" id="KW-1133">Transmembrane helix</keyword>
<feature type="transmembrane region" description="Helical" evidence="7">
    <location>
        <begin position="420"/>
        <end position="440"/>
    </location>
</feature>
<evidence type="ECO:0000256" key="2">
    <source>
        <dbReference type="ARBA" id="ARBA00006665"/>
    </source>
</evidence>
<feature type="chain" id="PRO_5036454145" description="Serine incorporator" evidence="8">
    <location>
        <begin position="19"/>
        <end position="490"/>
    </location>
</feature>
<keyword evidence="3 7" id="KW-0812">Transmembrane</keyword>
<evidence type="ECO:0000256" key="3">
    <source>
        <dbReference type="ARBA" id="ARBA00022692"/>
    </source>
</evidence>
<feature type="transmembrane region" description="Helical" evidence="7">
    <location>
        <begin position="144"/>
        <end position="165"/>
    </location>
</feature>
<dbReference type="EMBL" id="JAAWWB010000001">
    <property type="protein sequence ID" value="KAG6791195.1"/>
    <property type="molecule type" value="Genomic_DNA"/>
</dbReference>
<name>A0A8X8DFI7_POPTO</name>
<keyword evidence="5 7" id="KW-0472">Membrane</keyword>
<organism evidence="9 10">
    <name type="scientific">Populus tomentosa</name>
    <name type="common">Chinese white poplar</name>
    <dbReference type="NCBI Taxonomy" id="118781"/>
    <lineage>
        <taxon>Eukaryota</taxon>
        <taxon>Viridiplantae</taxon>
        <taxon>Streptophyta</taxon>
        <taxon>Embryophyta</taxon>
        <taxon>Tracheophyta</taxon>
        <taxon>Spermatophyta</taxon>
        <taxon>Magnoliopsida</taxon>
        <taxon>eudicotyledons</taxon>
        <taxon>Gunneridae</taxon>
        <taxon>Pentapetalae</taxon>
        <taxon>rosids</taxon>
        <taxon>fabids</taxon>
        <taxon>Malpighiales</taxon>
        <taxon>Salicaceae</taxon>
        <taxon>Saliceae</taxon>
        <taxon>Populus</taxon>
    </lineage>
</organism>
<evidence type="ECO:0000256" key="6">
    <source>
        <dbReference type="SAM" id="MobiDB-lite"/>
    </source>
</evidence>
<evidence type="ECO:0000256" key="7">
    <source>
        <dbReference type="SAM" id="Phobius"/>
    </source>
</evidence>
<dbReference type="InterPro" id="IPR005016">
    <property type="entry name" value="TDE1/TMS"/>
</dbReference>
<evidence type="ECO:0000313" key="9">
    <source>
        <dbReference type="EMBL" id="KAG6791195.1"/>
    </source>
</evidence>
<comment type="similarity">
    <text evidence="2">Belongs to the TDE1 family.</text>
</comment>
<dbReference type="Pfam" id="PF03348">
    <property type="entry name" value="Serinc"/>
    <property type="match status" value="2"/>
</dbReference>
<keyword evidence="8" id="KW-0732">Signal</keyword>
<feature type="transmembrane region" description="Helical" evidence="7">
    <location>
        <begin position="354"/>
        <end position="376"/>
    </location>
</feature>
<dbReference type="AlphaFoldDB" id="A0A8X8DFI7"/>
<comment type="caution">
    <text evidence="9">The sequence shown here is derived from an EMBL/GenBank/DDBJ whole genome shotgun (WGS) entry which is preliminary data.</text>
</comment>
<feature type="signal peptide" evidence="8">
    <location>
        <begin position="1"/>
        <end position="18"/>
    </location>
</feature>
<feature type="transmembrane region" description="Helical" evidence="7">
    <location>
        <begin position="273"/>
        <end position="293"/>
    </location>
</feature>
<evidence type="ECO:0008006" key="11">
    <source>
        <dbReference type="Google" id="ProtNLM"/>
    </source>
</evidence>
<feature type="transmembrane region" description="Helical" evidence="7">
    <location>
        <begin position="113"/>
        <end position="132"/>
    </location>
</feature>
<reference evidence="9" key="1">
    <citation type="journal article" date="2020" name="bioRxiv">
        <title>Hybrid origin of Populus tomentosa Carr. identified through genome sequencing and phylogenomic analysis.</title>
        <authorList>
            <person name="An X."/>
            <person name="Gao K."/>
            <person name="Chen Z."/>
            <person name="Li J."/>
            <person name="Yang X."/>
            <person name="Yang X."/>
            <person name="Zhou J."/>
            <person name="Guo T."/>
            <person name="Zhao T."/>
            <person name="Huang S."/>
            <person name="Miao D."/>
            <person name="Khan W.U."/>
            <person name="Rao P."/>
            <person name="Ye M."/>
            <person name="Lei B."/>
            <person name="Liao W."/>
            <person name="Wang J."/>
            <person name="Ji L."/>
            <person name="Li Y."/>
            <person name="Guo B."/>
            <person name="Mustafa N.S."/>
            <person name="Li S."/>
            <person name="Yun Q."/>
            <person name="Keller S.R."/>
            <person name="Mao J."/>
            <person name="Zhang R."/>
            <person name="Strauss S.H."/>
        </authorList>
    </citation>
    <scope>NUCLEOTIDE SEQUENCE</scope>
    <source>
        <strain evidence="9">GM15</strain>
        <tissue evidence="9">Leaf</tissue>
    </source>
</reference>
<dbReference type="Proteomes" id="UP000886885">
    <property type="component" value="Chromosome 1A"/>
</dbReference>
<evidence type="ECO:0000256" key="5">
    <source>
        <dbReference type="ARBA" id="ARBA00023136"/>
    </source>
</evidence>
<protein>
    <recommendedName>
        <fullName evidence="11">Serine incorporator</fullName>
    </recommendedName>
</protein>
<feature type="transmembrane region" description="Helical" evidence="7">
    <location>
        <begin position="461"/>
        <end position="485"/>
    </location>
</feature>
<evidence type="ECO:0000313" key="10">
    <source>
        <dbReference type="Proteomes" id="UP000886885"/>
    </source>
</evidence>
<evidence type="ECO:0000256" key="4">
    <source>
        <dbReference type="ARBA" id="ARBA00022989"/>
    </source>
</evidence>
<dbReference type="GO" id="GO:0016020">
    <property type="term" value="C:membrane"/>
    <property type="evidence" value="ECO:0007669"/>
    <property type="project" value="UniProtKB-SubCell"/>
</dbReference>
<evidence type="ECO:0000256" key="1">
    <source>
        <dbReference type="ARBA" id="ARBA00004141"/>
    </source>
</evidence>
<dbReference type="PANTHER" id="PTHR10383">
    <property type="entry name" value="SERINE INCORPORATOR"/>
    <property type="match status" value="1"/>
</dbReference>
<feature type="transmembrane region" description="Helical" evidence="7">
    <location>
        <begin position="313"/>
        <end position="333"/>
    </location>
</feature>
<feature type="transmembrane region" description="Helical" evidence="7">
    <location>
        <begin position="206"/>
        <end position="226"/>
    </location>
</feature>
<evidence type="ECO:0000256" key="8">
    <source>
        <dbReference type="SAM" id="SignalP"/>
    </source>
</evidence>
<feature type="transmembrane region" description="Helical" evidence="7">
    <location>
        <begin position="79"/>
        <end position="101"/>
    </location>
</feature>
<gene>
    <name evidence="9" type="ORF">POTOM_000307</name>
</gene>
<dbReference type="OrthoDB" id="5963193at2759"/>
<dbReference type="PANTHER" id="PTHR10383:SF54">
    <property type="entry name" value="SERINC-DOMAIN CONTAINING SERINE AND SPHINGOLIPID BIOSYNTHESIS PROTEIN"/>
    <property type="match status" value="1"/>
</dbReference>
<proteinExistence type="inferred from homology"/>
<feature type="transmembrane region" description="Helical" evidence="7">
    <location>
        <begin position="238"/>
        <end position="261"/>
    </location>
</feature>